<evidence type="ECO:0000259" key="2">
    <source>
        <dbReference type="PROSITE" id="PS50181"/>
    </source>
</evidence>
<comment type="caution">
    <text evidence="3">The sequence shown here is derived from an EMBL/GenBank/DDBJ whole genome shotgun (WGS) entry which is preliminary data.</text>
</comment>
<proteinExistence type="predicted"/>
<evidence type="ECO:0000313" key="3">
    <source>
        <dbReference type="EMBL" id="KAE9964342.1"/>
    </source>
</evidence>
<dbReference type="PROSITE" id="PS50181">
    <property type="entry name" value="FBOX"/>
    <property type="match status" value="1"/>
</dbReference>
<dbReference type="CDD" id="cd09917">
    <property type="entry name" value="F-box_SF"/>
    <property type="match status" value="1"/>
</dbReference>
<feature type="region of interest" description="Disordered" evidence="1">
    <location>
        <begin position="1"/>
        <end position="20"/>
    </location>
</feature>
<dbReference type="InterPro" id="IPR001810">
    <property type="entry name" value="F-box_dom"/>
</dbReference>
<accession>A0A8H3U714</accession>
<dbReference type="Proteomes" id="UP000433883">
    <property type="component" value="Unassembled WGS sequence"/>
</dbReference>
<feature type="compositionally biased region" description="Basic and acidic residues" evidence="1">
    <location>
        <begin position="1"/>
        <end position="14"/>
    </location>
</feature>
<dbReference type="SUPFAM" id="SSF81383">
    <property type="entry name" value="F-box domain"/>
    <property type="match status" value="1"/>
</dbReference>
<dbReference type="Pfam" id="PF00646">
    <property type="entry name" value="F-box"/>
    <property type="match status" value="1"/>
</dbReference>
<reference evidence="3 4" key="1">
    <citation type="submission" date="2019-11" db="EMBL/GenBank/DDBJ databases">
        <title>Venturia inaequalis Genome Resource.</title>
        <authorList>
            <person name="Lichtner F.J."/>
        </authorList>
    </citation>
    <scope>NUCLEOTIDE SEQUENCE [LARGE SCALE GENOMIC DNA]</scope>
    <source>
        <strain evidence="3">Bline_iso_100314</strain>
    </source>
</reference>
<feature type="domain" description="F-box" evidence="2">
    <location>
        <begin position="354"/>
        <end position="407"/>
    </location>
</feature>
<sequence length="640" mass="72333">MSKIVEPKMDRSEDAPEIPPKHTLLTIPTEVIERIARSTASADLLRLRLSNKLVADRTADAFTARFLETRAIVIHGRDMRRKLRPLHEPKLASSVKHLRLGFDVRYWELKHESKNLKNCFTVFHSFMNLRSLELHALRDINFRYKMSLSDLRLPHLEVLVFYYCQFFKILTPVPELLANHKQTLTSLRLHDPEIRNTRLVKTNDWIALLEAAKILRNAATVEISTDCALVSFLPYEGSVTASDDAVIGAWLSDEYGIGTKYYRTEAGNLHGSLACMIRDFREFESLEQMDEAGVLGQFKKMEDFNGDSHQLRQAAPNNTAIAAATETRLKKFELVDKEMSDSIASGTAATSNKKNTILTIPTEILEKIALFLEPKDLLNFRLANKELAERSFDAFAGEFLNTLYWRFRSPWALEQRISELKLSPKFGPAVKHLIVFLLCVFRKGLNGDLADGAGMFRNLRSLTLNGCYEIYEVDTSVKFPQLERLIFVDFPRFDGQSAVALIKAHTASLNSVLFKKLNLCSYGSEEKTSWPRFLGAVRALRAEVLLEVSAPSIHRPGINGVSFSPPPKDFDPERDPLDVFIGVKHGVGGLHYSTKPGRLSVSIDFMIRNYKVLETVEEAMRYGGAFGYCICNSSEDGEQG</sequence>
<dbReference type="InterPro" id="IPR036047">
    <property type="entry name" value="F-box-like_dom_sf"/>
</dbReference>
<evidence type="ECO:0000256" key="1">
    <source>
        <dbReference type="SAM" id="MobiDB-lite"/>
    </source>
</evidence>
<dbReference type="SUPFAM" id="SSF52047">
    <property type="entry name" value="RNI-like"/>
    <property type="match status" value="1"/>
</dbReference>
<dbReference type="EMBL" id="WNWQ01000714">
    <property type="protein sequence ID" value="KAE9964342.1"/>
    <property type="molecule type" value="Genomic_DNA"/>
</dbReference>
<protein>
    <recommendedName>
        <fullName evidence="2">F-box domain-containing protein</fullName>
    </recommendedName>
</protein>
<name>A0A8H3U714_VENIN</name>
<gene>
    <name evidence="3" type="ORF">BLS_008445</name>
</gene>
<organism evidence="3 4">
    <name type="scientific">Venturia inaequalis</name>
    <name type="common">Apple scab fungus</name>
    <dbReference type="NCBI Taxonomy" id="5025"/>
    <lineage>
        <taxon>Eukaryota</taxon>
        <taxon>Fungi</taxon>
        <taxon>Dikarya</taxon>
        <taxon>Ascomycota</taxon>
        <taxon>Pezizomycotina</taxon>
        <taxon>Dothideomycetes</taxon>
        <taxon>Pleosporomycetidae</taxon>
        <taxon>Venturiales</taxon>
        <taxon>Venturiaceae</taxon>
        <taxon>Venturia</taxon>
    </lineage>
</organism>
<dbReference type="AlphaFoldDB" id="A0A8H3U714"/>
<evidence type="ECO:0000313" key="4">
    <source>
        <dbReference type="Proteomes" id="UP000433883"/>
    </source>
</evidence>